<dbReference type="HOGENOM" id="CLU_013985_4_5_10"/>
<dbReference type="PROSITE" id="PS51186">
    <property type="entry name" value="GNAT"/>
    <property type="match status" value="1"/>
</dbReference>
<dbReference type="PANTHER" id="PTHR43072:SF23">
    <property type="entry name" value="UPF0039 PROTEIN C11D3.02C"/>
    <property type="match status" value="1"/>
</dbReference>
<dbReference type="CDD" id="cd04301">
    <property type="entry name" value="NAT_SF"/>
    <property type="match status" value="1"/>
</dbReference>
<evidence type="ECO:0000256" key="1">
    <source>
        <dbReference type="ARBA" id="ARBA00022679"/>
    </source>
</evidence>
<dbReference type="Gene3D" id="3.40.630.30">
    <property type="match status" value="1"/>
</dbReference>
<gene>
    <name evidence="4" type="ORF">VC82_1675</name>
</gene>
<dbReference type="AlphaFoldDB" id="A0A0D5YTV0"/>
<dbReference type="EMBL" id="CP011071">
    <property type="protein sequence ID" value="AKA35288.1"/>
    <property type="molecule type" value="Genomic_DNA"/>
</dbReference>
<accession>A0A0D5YTV0</accession>
<dbReference type="GO" id="GO:0016747">
    <property type="term" value="F:acyltransferase activity, transferring groups other than amino-acyl groups"/>
    <property type="evidence" value="ECO:0007669"/>
    <property type="project" value="InterPro"/>
</dbReference>
<dbReference type="KEGG" id="mlt:VC82_1675"/>
<evidence type="ECO:0000256" key="2">
    <source>
        <dbReference type="ARBA" id="ARBA00023315"/>
    </source>
</evidence>
<evidence type="ECO:0000313" key="4">
    <source>
        <dbReference type="EMBL" id="AKA35288.1"/>
    </source>
</evidence>
<dbReference type="STRING" id="516051.VC82_1675"/>
<dbReference type="PANTHER" id="PTHR43072">
    <property type="entry name" value="N-ACETYLTRANSFERASE"/>
    <property type="match status" value="1"/>
</dbReference>
<evidence type="ECO:0000259" key="3">
    <source>
        <dbReference type="PROSITE" id="PS51186"/>
    </source>
</evidence>
<keyword evidence="5" id="KW-1185">Reference proteome</keyword>
<dbReference type="SUPFAM" id="SSF55729">
    <property type="entry name" value="Acyl-CoA N-acyltransferases (Nat)"/>
    <property type="match status" value="1"/>
</dbReference>
<dbReference type="PATRIC" id="fig|516051.4.peg.1730"/>
<dbReference type="RefSeq" id="WP_045801954.1">
    <property type="nucleotide sequence ID" value="NZ_CP011071.1"/>
</dbReference>
<evidence type="ECO:0000313" key="5">
    <source>
        <dbReference type="Proteomes" id="UP000032726"/>
    </source>
</evidence>
<dbReference type="Pfam" id="PF00583">
    <property type="entry name" value="Acetyltransf_1"/>
    <property type="match status" value="1"/>
</dbReference>
<dbReference type="InterPro" id="IPR000182">
    <property type="entry name" value="GNAT_dom"/>
</dbReference>
<keyword evidence="2" id="KW-0012">Acyltransferase</keyword>
<organism evidence="4 5">
    <name type="scientific">Flagellimonas lutaonensis</name>
    <dbReference type="NCBI Taxonomy" id="516051"/>
    <lineage>
        <taxon>Bacteria</taxon>
        <taxon>Pseudomonadati</taxon>
        <taxon>Bacteroidota</taxon>
        <taxon>Flavobacteriia</taxon>
        <taxon>Flavobacteriales</taxon>
        <taxon>Flavobacteriaceae</taxon>
        <taxon>Flagellimonas</taxon>
    </lineage>
</organism>
<sequence>MAGTVQIRPMIESDWPSVAQIYAEGIATGFATFESEVPDYDSWNAGHIKPCRLAAEKDGVILGWAALSPVSSRCVYGGVAEVSVYVGENTRAMGVGRLLMEKLIEESENAGYWTLQSGIFPENESSIKLHEKMGFRYIGKRERIGKTVNGTWKDNLLFERRSTIVGID</sequence>
<proteinExistence type="predicted"/>
<name>A0A0D5YTV0_9FLAO</name>
<dbReference type="InterPro" id="IPR016181">
    <property type="entry name" value="Acyl_CoA_acyltransferase"/>
</dbReference>
<protein>
    <submittedName>
        <fullName evidence="4">GCN5-related N-acetyltransferase</fullName>
    </submittedName>
</protein>
<keyword evidence="1 4" id="KW-0808">Transferase</keyword>
<reference evidence="4 5" key="1">
    <citation type="submission" date="2015-03" db="EMBL/GenBank/DDBJ databases">
        <title>Complete genome sequence of Muricauda lutaonensis CC-HSB-11T, isolated from a coastal hot spring.</title>
        <authorList>
            <person name="Kim K.M."/>
        </authorList>
    </citation>
    <scope>NUCLEOTIDE SEQUENCE [LARGE SCALE GENOMIC DNA]</scope>
    <source>
        <strain evidence="4 5">CC-HSB-11</strain>
    </source>
</reference>
<feature type="domain" description="N-acetyltransferase" evidence="3">
    <location>
        <begin position="5"/>
        <end position="159"/>
    </location>
</feature>
<dbReference type="Proteomes" id="UP000032726">
    <property type="component" value="Chromosome"/>
</dbReference>